<dbReference type="GO" id="GO:0016020">
    <property type="term" value="C:membrane"/>
    <property type="evidence" value="ECO:0007669"/>
    <property type="project" value="InterPro"/>
</dbReference>
<organism evidence="6 7">
    <name type="scientific">Candidatus Accumulibacter vicinus</name>
    <dbReference type="NCBI Taxonomy" id="2954382"/>
    <lineage>
        <taxon>Bacteria</taxon>
        <taxon>Pseudomonadati</taxon>
        <taxon>Pseudomonadota</taxon>
        <taxon>Betaproteobacteria</taxon>
        <taxon>Candidatus Accumulibacter</taxon>
    </lineage>
</organism>
<keyword evidence="4 5" id="KW-0472">Membrane</keyword>
<dbReference type="InterPro" id="IPR003510">
    <property type="entry name" value="Fumarate_red_C"/>
</dbReference>
<dbReference type="SUPFAM" id="SSF81343">
    <property type="entry name" value="Fumarate reductase respiratory complex transmembrane subunits"/>
    <property type="match status" value="1"/>
</dbReference>
<protein>
    <submittedName>
        <fullName evidence="6">Fumarate reductase 15 kDa hydrophobic protein</fullName>
    </submittedName>
</protein>
<keyword evidence="1" id="KW-1003">Cell membrane</keyword>
<comment type="caution">
    <text evidence="6">The sequence shown here is derived from an EMBL/GenBank/DDBJ whole genome shotgun (WGS) entry which is preliminary data.</text>
</comment>
<keyword evidence="3 5" id="KW-1133">Transmembrane helix</keyword>
<dbReference type="Pfam" id="PF02300">
    <property type="entry name" value="Fumarate_red_C"/>
    <property type="match status" value="1"/>
</dbReference>
<gene>
    <name evidence="6" type="primary">frdC</name>
    <name evidence="6" type="ORF">CAPSK01_003774</name>
</gene>
<dbReference type="EMBL" id="JDSS02000037">
    <property type="protein sequence ID" value="KFB66835.1"/>
    <property type="molecule type" value="Genomic_DNA"/>
</dbReference>
<dbReference type="RefSeq" id="WP_034929082.1">
    <property type="nucleotide sequence ID" value="NZ_JDSS02000037.1"/>
</dbReference>
<evidence type="ECO:0000256" key="4">
    <source>
        <dbReference type="ARBA" id="ARBA00023136"/>
    </source>
</evidence>
<dbReference type="STRING" id="1457154.CAPSK01_003774"/>
<sequence length="132" mass="14756">MNKRRPYVRSMDGWWRRNPYFVEYMIHEGTALFVAAYAGILLNGLLHLSQGEAAWNAWLAALKNPFYIGFHVLALIALTYHTYTWFKIMPRTMPPVVVGGQRLSAWAITGSGLAVASAACLGLLALVWGMAR</sequence>
<accession>A0A084XWJ1</accession>
<keyword evidence="2 5" id="KW-0812">Transmembrane</keyword>
<reference evidence="6 7" key="1">
    <citation type="submission" date="2014-07" db="EMBL/GenBank/DDBJ databases">
        <title>Expanding our view of genomic diversity in Candidatus Accumulibacter clades.</title>
        <authorList>
            <person name="Skennerton C.T."/>
            <person name="Barr J.J."/>
            <person name="Slater F.R."/>
            <person name="Bond P.L."/>
            <person name="Tyson G.W."/>
        </authorList>
    </citation>
    <scope>NUCLEOTIDE SEQUENCE [LARGE SCALE GENOMIC DNA]</scope>
    <source>
        <strain evidence="7">SK-01</strain>
    </source>
</reference>
<evidence type="ECO:0000256" key="2">
    <source>
        <dbReference type="ARBA" id="ARBA00022692"/>
    </source>
</evidence>
<dbReference type="InterPro" id="IPR034804">
    <property type="entry name" value="SQR/QFR_C/D"/>
</dbReference>
<evidence type="ECO:0000313" key="7">
    <source>
        <dbReference type="Proteomes" id="UP000019812"/>
    </source>
</evidence>
<dbReference type="Gene3D" id="1.20.1300.10">
    <property type="entry name" value="Fumarate reductase/succinate dehydrogenase, transmembrane subunit"/>
    <property type="match status" value="1"/>
</dbReference>
<dbReference type="Proteomes" id="UP000019812">
    <property type="component" value="Unassembled WGS sequence"/>
</dbReference>
<proteinExistence type="predicted"/>
<feature type="transmembrane region" description="Helical" evidence="5">
    <location>
        <begin position="106"/>
        <end position="131"/>
    </location>
</feature>
<evidence type="ECO:0000256" key="5">
    <source>
        <dbReference type="SAM" id="Phobius"/>
    </source>
</evidence>
<dbReference type="AlphaFoldDB" id="A0A084XWJ1"/>
<feature type="transmembrane region" description="Helical" evidence="5">
    <location>
        <begin position="21"/>
        <end position="46"/>
    </location>
</feature>
<evidence type="ECO:0000256" key="1">
    <source>
        <dbReference type="ARBA" id="ARBA00022475"/>
    </source>
</evidence>
<feature type="transmembrane region" description="Helical" evidence="5">
    <location>
        <begin position="66"/>
        <end position="86"/>
    </location>
</feature>
<name>A0A084XWJ1_9PROT</name>
<evidence type="ECO:0000313" key="6">
    <source>
        <dbReference type="EMBL" id="KFB66835.1"/>
    </source>
</evidence>
<evidence type="ECO:0000256" key="3">
    <source>
        <dbReference type="ARBA" id="ARBA00022989"/>
    </source>
</evidence>